<dbReference type="GO" id="GO:0043130">
    <property type="term" value="F:ubiquitin binding"/>
    <property type="evidence" value="ECO:0007669"/>
    <property type="project" value="TreeGrafter"/>
</dbReference>
<keyword evidence="3" id="KW-0677">Repeat</keyword>
<reference evidence="7" key="1">
    <citation type="submission" date="2011-03" db="EMBL/GenBank/DDBJ databases">
        <title>The genome sequence of Vavraia culicis strain floridensis.</title>
        <authorList>
            <consortium name="The Broad Institute Genome Sequencing Platform"/>
            <person name="Cuomo C."/>
            <person name="Becnel J."/>
            <person name="Sanscrainte N."/>
            <person name="Young S.K."/>
            <person name="Zeng Q."/>
            <person name="Gargeya S."/>
            <person name="Fitzgerald M."/>
            <person name="Haas B."/>
            <person name="Abouelleil A."/>
            <person name="Alvarado L."/>
            <person name="Arachchi H.M."/>
            <person name="Berlin A."/>
            <person name="Chapman S.B."/>
            <person name="Gearin G."/>
            <person name="Goldberg J."/>
            <person name="Griggs A."/>
            <person name="Gujja S."/>
            <person name="Hansen M."/>
            <person name="Heiman D."/>
            <person name="Howarth C."/>
            <person name="Larimer J."/>
            <person name="Lui A."/>
            <person name="MacDonald P.J.P."/>
            <person name="McCowen C."/>
            <person name="Montmayeur A."/>
            <person name="Murphy C."/>
            <person name="Neiman D."/>
            <person name="Pearson M."/>
            <person name="Priest M."/>
            <person name="Roberts A."/>
            <person name="Saif S."/>
            <person name="Shea T."/>
            <person name="Sisk P."/>
            <person name="Stolte C."/>
            <person name="Sykes S."/>
            <person name="Wortman J."/>
            <person name="Nusbaum C."/>
            <person name="Birren B."/>
        </authorList>
    </citation>
    <scope>NUCLEOTIDE SEQUENCE [LARGE SCALE GENOMIC DNA]</scope>
    <source>
        <strain evidence="7">floridensis</strain>
    </source>
</reference>
<dbReference type="InterPro" id="IPR036322">
    <property type="entry name" value="WD40_repeat_dom_sf"/>
</dbReference>
<gene>
    <name evidence="6" type="ORF">VCUG_01952</name>
</gene>
<dbReference type="InterPro" id="IPR038122">
    <property type="entry name" value="PFU_sf"/>
</dbReference>
<proteinExistence type="predicted"/>
<dbReference type="VEuPathDB" id="MicrosporidiaDB:VCUG_01952"/>
<dbReference type="STRING" id="948595.L2GSG8"/>
<dbReference type="GeneID" id="19879821"/>
<feature type="domain" description="PFU" evidence="5">
    <location>
        <begin position="397"/>
        <end position="501"/>
    </location>
</feature>
<dbReference type="GO" id="GO:0043161">
    <property type="term" value="P:proteasome-mediated ubiquitin-dependent protein catabolic process"/>
    <property type="evidence" value="ECO:0007669"/>
    <property type="project" value="TreeGrafter"/>
</dbReference>
<dbReference type="PANTHER" id="PTHR19849:SF0">
    <property type="entry name" value="PHOSPHOLIPASE A-2-ACTIVATING PROTEIN"/>
    <property type="match status" value="1"/>
</dbReference>
<dbReference type="HOGENOM" id="CLU_407796_0_0_1"/>
<dbReference type="GO" id="GO:0005634">
    <property type="term" value="C:nucleus"/>
    <property type="evidence" value="ECO:0007669"/>
    <property type="project" value="TreeGrafter"/>
</dbReference>
<keyword evidence="7" id="KW-1185">Reference proteome</keyword>
<evidence type="ECO:0000256" key="4">
    <source>
        <dbReference type="SAM" id="MobiDB-lite"/>
    </source>
</evidence>
<dbReference type="AlphaFoldDB" id="L2GSG8"/>
<dbReference type="OMA" id="KKKDHTI"/>
<dbReference type="PROSITE" id="PS51394">
    <property type="entry name" value="PFU"/>
    <property type="match status" value="1"/>
</dbReference>
<dbReference type="Pfam" id="PF09070">
    <property type="entry name" value="PFU"/>
    <property type="match status" value="1"/>
</dbReference>
<dbReference type="Proteomes" id="UP000011081">
    <property type="component" value="Unassembled WGS sequence"/>
</dbReference>
<feature type="region of interest" description="Disordered" evidence="4">
    <location>
        <begin position="90"/>
        <end position="172"/>
    </location>
</feature>
<dbReference type="InterPro" id="IPR015155">
    <property type="entry name" value="PFU"/>
</dbReference>
<accession>L2GSG8</accession>
<dbReference type="GO" id="GO:0005737">
    <property type="term" value="C:cytoplasm"/>
    <property type="evidence" value="ECO:0007669"/>
    <property type="project" value="TreeGrafter"/>
</dbReference>
<dbReference type="Gene3D" id="3.10.20.870">
    <property type="entry name" value="PFU (PLAA family ubiquitin binding), C-terminal domain"/>
    <property type="match status" value="1"/>
</dbReference>
<dbReference type="PANTHER" id="PTHR19849">
    <property type="entry name" value="PHOSPHOLIPASE A-2-ACTIVATING PROTEIN"/>
    <property type="match status" value="1"/>
</dbReference>
<dbReference type="SUPFAM" id="SSF50978">
    <property type="entry name" value="WD40 repeat-like"/>
    <property type="match status" value="1"/>
</dbReference>
<organism evidence="6 7">
    <name type="scientific">Vavraia culicis (isolate floridensis)</name>
    <name type="common">Microsporidian parasite</name>
    <dbReference type="NCBI Taxonomy" id="948595"/>
    <lineage>
        <taxon>Eukaryota</taxon>
        <taxon>Fungi</taxon>
        <taxon>Fungi incertae sedis</taxon>
        <taxon>Microsporidia</taxon>
        <taxon>Pleistophoridae</taxon>
        <taxon>Vavraia</taxon>
    </lineage>
</organism>
<dbReference type="SMART" id="SM00320">
    <property type="entry name" value="WD40"/>
    <property type="match status" value="5"/>
</dbReference>
<protein>
    <recommendedName>
        <fullName evidence="5">PFU domain-containing protein</fullName>
    </recommendedName>
</protein>
<evidence type="ECO:0000256" key="1">
    <source>
        <dbReference type="ARBA" id="ARBA00022490"/>
    </source>
</evidence>
<evidence type="ECO:0000256" key="2">
    <source>
        <dbReference type="ARBA" id="ARBA00022574"/>
    </source>
</evidence>
<dbReference type="Pfam" id="PF00400">
    <property type="entry name" value="WD40"/>
    <property type="match status" value="3"/>
</dbReference>
<sequence length="674" mass="75094">MLPTKMQSIKTVKMHTADIKALSNTSKTIISCSRDKTLSFFTDDLVLMGRVEMSFGYLTALAVDERFVYVGSEEGVISVYERNDVEDYVGNEDGARVSTGNGEVGTGRSGEEVDGEEGLDKSTNVDGEEGLDKSTNVDGEEGLDKSTNVDGNEKMCKNGSTAKNTSENKSKRTGELIPHTYIIHHTKNVTSLVSDNSLLISGSWDNDMVVTDISTHSKVYSYTHPSGVWCVRKEGTRIYTACMDGCIRMFEDGELKECVSVHGGCVRTMIVCGERMVGVSNDGRVLLCGIDDKTVVASRMLGVYCYDVLVLGDGLYTFLFLADDGVVFITDHCLGRMRKACIGEFCWCVVREHEHLYFGSSKGNVIRIAVDDLIEHSTDVMMIEKGVVVNAQNDVNIGKQLEEIKSKIKDSKDYKIEGTTLFQKQGDTWIQVGEVMGKRDNTFTVELDNKKLELSFDNDENVYDVADRFLRENKLGDEHRGEIVEFIRQNFKKCGMKKFKDIDTVGLRKYIEDEDLVKVLESIKEHGVKYGGNSSVDGNQKGVAGEGAVVNDKPDASPTGAPVNGSIDCIPNMQMCVLESKLKALFTDQDDNFYIIDIYRFLSLYGLPIDYSFILTYAPKTRKEKITFVMLVSNLYFCPPFDLEMVHGKIREMVGAVSDNVWNVYEENRRSSSA</sequence>
<dbReference type="GO" id="GO:0010992">
    <property type="term" value="P:ubiquitin recycling"/>
    <property type="evidence" value="ECO:0007669"/>
    <property type="project" value="TreeGrafter"/>
</dbReference>
<dbReference type="InterPro" id="IPR015943">
    <property type="entry name" value="WD40/YVTN_repeat-like_dom_sf"/>
</dbReference>
<dbReference type="Gene3D" id="2.130.10.10">
    <property type="entry name" value="YVTN repeat-like/Quinoprotein amine dehydrogenase"/>
    <property type="match status" value="1"/>
</dbReference>
<keyword evidence="1" id="KW-0963">Cytoplasm</keyword>
<evidence type="ECO:0000256" key="3">
    <source>
        <dbReference type="ARBA" id="ARBA00022737"/>
    </source>
</evidence>
<evidence type="ECO:0000259" key="5">
    <source>
        <dbReference type="PROSITE" id="PS51394"/>
    </source>
</evidence>
<dbReference type="OrthoDB" id="10265988at2759"/>
<evidence type="ECO:0000313" key="6">
    <source>
        <dbReference type="EMBL" id="ELA46574.2"/>
    </source>
</evidence>
<dbReference type="RefSeq" id="XP_008074966.1">
    <property type="nucleotide sequence ID" value="XM_008076775.1"/>
</dbReference>
<evidence type="ECO:0000313" key="7">
    <source>
        <dbReference type="Proteomes" id="UP000011081"/>
    </source>
</evidence>
<name>L2GSG8_VAVCU</name>
<dbReference type="InterPro" id="IPR001680">
    <property type="entry name" value="WD40_rpt"/>
</dbReference>
<keyword evidence="2" id="KW-0853">WD repeat</keyword>
<dbReference type="EMBL" id="GL877440">
    <property type="protein sequence ID" value="ELA46574.2"/>
    <property type="molecule type" value="Genomic_DNA"/>
</dbReference>
<dbReference type="InParanoid" id="L2GSG8"/>